<protein>
    <submittedName>
        <fullName evidence="1">Uncharacterized protein</fullName>
    </submittedName>
</protein>
<evidence type="ECO:0000313" key="1">
    <source>
        <dbReference type="EMBL" id="GAG77574.1"/>
    </source>
</evidence>
<comment type="caution">
    <text evidence="1">The sequence shown here is derived from an EMBL/GenBank/DDBJ whole genome shotgun (WGS) entry which is preliminary data.</text>
</comment>
<accession>X1A754</accession>
<name>X1A754_9ZZZZ</name>
<reference evidence="1" key="1">
    <citation type="journal article" date="2014" name="Front. Microbiol.">
        <title>High frequency of phylogenetically diverse reductive dehalogenase-homologous genes in deep subseafloor sedimentary metagenomes.</title>
        <authorList>
            <person name="Kawai M."/>
            <person name="Futagami T."/>
            <person name="Toyoda A."/>
            <person name="Takaki Y."/>
            <person name="Nishi S."/>
            <person name="Hori S."/>
            <person name="Arai W."/>
            <person name="Tsubouchi T."/>
            <person name="Morono Y."/>
            <person name="Uchiyama I."/>
            <person name="Ito T."/>
            <person name="Fujiyama A."/>
            <person name="Inagaki F."/>
            <person name="Takami H."/>
        </authorList>
    </citation>
    <scope>NUCLEOTIDE SEQUENCE</scope>
    <source>
        <strain evidence="1">Expedition CK06-06</strain>
    </source>
</reference>
<dbReference type="AlphaFoldDB" id="X1A754"/>
<gene>
    <name evidence="1" type="ORF">S01H4_27543</name>
</gene>
<sequence length="146" mass="17473">MDYDIKLLLHPVDIHKLLTYEEHDTSLHNLTLGIDELTVFADCRTSTSKNNRIFSYLVLQSRKRNCDIYYTTQSFGMIDFRVFDHTLINVFAEKLFNEKNEEIDGVRKYTIIDKTNPRKPKMREFFMDITQFYDLYDTDEIVKPKI</sequence>
<dbReference type="Gene3D" id="3.40.50.300">
    <property type="entry name" value="P-loop containing nucleotide triphosphate hydrolases"/>
    <property type="match status" value="1"/>
</dbReference>
<proteinExistence type="predicted"/>
<dbReference type="EMBL" id="BART01013482">
    <property type="protein sequence ID" value="GAG77574.1"/>
    <property type="molecule type" value="Genomic_DNA"/>
</dbReference>
<dbReference type="InterPro" id="IPR027417">
    <property type="entry name" value="P-loop_NTPase"/>
</dbReference>
<organism evidence="1">
    <name type="scientific">marine sediment metagenome</name>
    <dbReference type="NCBI Taxonomy" id="412755"/>
    <lineage>
        <taxon>unclassified sequences</taxon>
        <taxon>metagenomes</taxon>
        <taxon>ecological metagenomes</taxon>
    </lineage>
</organism>